<dbReference type="Gene3D" id="3.40.50.1000">
    <property type="entry name" value="HAD superfamily/HAD-like"/>
    <property type="match status" value="1"/>
</dbReference>
<organism evidence="1 2">
    <name type="scientific">Mycolicibacter kumamotonensis</name>
    <dbReference type="NCBI Taxonomy" id="354243"/>
    <lineage>
        <taxon>Bacteria</taxon>
        <taxon>Bacillati</taxon>
        <taxon>Actinomycetota</taxon>
        <taxon>Actinomycetes</taxon>
        <taxon>Mycobacteriales</taxon>
        <taxon>Mycobacteriaceae</taxon>
        <taxon>Mycolicibacter</taxon>
    </lineage>
</organism>
<dbReference type="SFLD" id="SFLDS00003">
    <property type="entry name" value="Haloacid_Dehalogenase"/>
    <property type="match status" value="1"/>
</dbReference>
<accession>A0A1X0DXN3</accession>
<comment type="caution">
    <text evidence="1">The sequence shown here is derived from an EMBL/GenBank/DDBJ whole genome shotgun (WGS) entry which is preliminary data.</text>
</comment>
<dbReference type="GO" id="GO:0000287">
    <property type="term" value="F:magnesium ion binding"/>
    <property type="evidence" value="ECO:0007669"/>
    <property type="project" value="TreeGrafter"/>
</dbReference>
<dbReference type="NCBIfam" id="TIGR00099">
    <property type="entry name" value="Cof-subfamily"/>
    <property type="match status" value="1"/>
</dbReference>
<dbReference type="GO" id="GO:0005829">
    <property type="term" value="C:cytosol"/>
    <property type="evidence" value="ECO:0007669"/>
    <property type="project" value="TreeGrafter"/>
</dbReference>
<dbReference type="PANTHER" id="PTHR10000">
    <property type="entry name" value="PHOSPHOSERINE PHOSPHATASE"/>
    <property type="match status" value="1"/>
</dbReference>
<dbReference type="InterPro" id="IPR023214">
    <property type="entry name" value="HAD_sf"/>
</dbReference>
<proteinExistence type="predicted"/>
<dbReference type="PANTHER" id="PTHR10000:SF8">
    <property type="entry name" value="HAD SUPERFAMILY HYDROLASE-LIKE, TYPE 3"/>
    <property type="match status" value="1"/>
</dbReference>
<gene>
    <name evidence="1" type="ORF">BST28_19400</name>
</gene>
<protein>
    <submittedName>
        <fullName evidence="1">Haloacid dehalogenase</fullName>
    </submittedName>
</protein>
<dbReference type="Pfam" id="PF08282">
    <property type="entry name" value="Hydrolase_3"/>
    <property type="match status" value="1"/>
</dbReference>
<sequence>MTLYSHPIRLLLADVDGTLVTGDKVLTERSVATVAALRDAGILFAVTSGRPPRGMSTLIETLDLTTPIAAFNGALFIRPDMSVIEQRLIPDDVAAAVIELLDVQGMGVWAYRDMDWLVPDIRGAHVAHEASTVGFEPTLVGEIESITQRVAKVVGVSDDYDAVQTAAALVRKRFGDSVSAARSQPYYLDITHPRANKGAVVRYLATTYDIAPEQIATIGDMPNDVRMFEQSGLSIAMGNASDEVKRAARCVTTTNEDDGFANAVEQFILGRNPCVAEIT</sequence>
<dbReference type="EMBL" id="MVHU01000038">
    <property type="protein sequence ID" value="ORA76989.1"/>
    <property type="molecule type" value="Genomic_DNA"/>
</dbReference>
<dbReference type="GO" id="GO:0016791">
    <property type="term" value="F:phosphatase activity"/>
    <property type="evidence" value="ECO:0007669"/>
    <property type="project" value="TreeGrafter"/>
</dbReference>
<dbReference type="Gene3D" id="3.30.1240.10">
    <property type="match status" value="1"/>
</dbReference>
<name>A0A1X0DXN3_9MYCO</name>
<dbReference type="SUPFAM" id="SSF56784">
    <property type="entry name" value="HAD-like"/>
    <property type="match status" value="1"/>
</dbReference>
<dbReference type="Proteomes" id="UP000192713">
    <property type="component" value="Unassembled WGS sequence"/>
</dbReference>
<dbReference type="InterPro" id="IPR006379">
    <property type="entry name" value="HAD-SF_hydro_IIB"/>
</dbReference>
<dbReference type="CDD" id="cd07516">
    <property type="entry name" value="HAD_Pase"/>
    <property type="match status" value="1"/>
</dbReference>
<dbReference type="SFLD" id="SFLDG01140">
    <property type="entry name" value="C2.B:_Phosphomannomutase_and_P"/>
    <property type="match status" value="1"/>
</dbReference>
<dbReference type="RefSeq" id="WP_083082449.1">
    <property type="nucleotide sequence ID" value="NZ_MVHU01000038.1"/>
</dbReference>
<evidence type="ECO:0000313" key="1">
    <source>
        <dbReference type="EMBL" id="ORA76989.1"/>
    </source>
</evidence>
<dbReference type="PROSITE" id="PS01228">
    <property type="entry name" value="COF_1"/>
    <property type="match status" value="1"/>
</dbReference>
<dbReference type="AlphaFoldDB" id="A0A1X0DXN3"/>
<dbReference type="InterPro" id="IPR036412">
    <property type="entry name" value="HAD-like_sf"/>
</dbReference>
<evidence type="ECO:0000313" key="2">
    <source>
        <dbReference type="Proteomes" id="UP000192713"/>
    </source>
</evidence>
<reference evidence="1 2" key="1">
    <citation type="submission" date="2017-02" db="EMBL/GenBank/DDBJ databases">
        <title>The new phylogeny of genus Mycobacterium.</title>
        <authorList>
            <person name="Tortoli E."/>
            <person name="Trovato A."/>
            <person name="Cirillo D.M."/>
        </authorList>
    </citation>
    <scope>NUCLEOTIDE SEQUENCE [LARGE SCALE GENOMIC DNA]</scope>
    <source>
        <strain evidence="1 2">DSM 45093</strain>
    </source>
</reference>
<dbReference type="NCBIfam" id="TIGR01484">
    <property type="entry name" value="HAD-SF-IIB"/>
    <property type="match status" value="1"/>
</dbReference>
<dbReference type="InterPro" id="IPR000150">
    <property type="entry name" value="Cof"/>
</dbReference>